<keyword evidence="1" id="KW-0813">Transport</keyword>
<dbReference type="Gene3D" id="1.10.760.10">
    <property type="entry name" value="Cytochrome c-like domain"/>
    <property type="match status" value="1"/>
</dbReference>
<feature type="domain" description="Cytochrome c" evidence="8">
    <location>
        <begin position="20"/>
        <end position="108"/>
    </location>
</feature>
<feature type="signal peptide" evidence="7">
    <location>
        <begin position="1"/>
        <end position="27"/>
    </location>
</feature>
<protein>
    <submittedName>
        <fullName evidence="9">Cytochrome C</fullName>
    </submittedName>
</protein>
<evidence type="ECO:0000256" key="1">
    <source>
        <dbReference type="ARBA" id="ARBA00022448"/>
    </source>
</evidence>
<dbReference type="GO" id="GO:0005506">
    <property type="term" value="F:iron ion binding"/>
    <property type="evidence" value="ECO:0007669"/>
    <property type="project" value="InterPro"/>
</dbReference>
<dbReference type="Pfam" id="PF00034">
    <property type="entry name" value="Cytochrom_C"/>
    <property type="match status" value="1"/>
</dbReference>
<evidence type="ECO:0000256" key="2">
    <source>
        <dbReference type="ARBA" id="ARBA00022617"/>
    </source>
</evidence>
<gene>
    <name evidence="9" type="ORF">DI563_31275</name>
</gene>
<dbReference type="PRINTS" id="PR00606">
    <property type="entry name" value="CYTCHROMECID"/>
</dbReference>
<evidence type="ECO:0000256" key="5">
    <source>
        <dbReference type="ARBA" id="ARBA00023004"/>
    </source>
</evidence>
<comment type="caution">
    <text evidence="9">The sequence shown here is derived from an EMBL/GenBank/DDBJ whole genome shotgun (WGS) entry which is preliminary data.</text>
</comment>
<evidence type="ECO:0000256" key="7">
    <source>
        <dbReference type="SAM" id="SignalP"/>
    </source>
</evidence>
<dbReference type="PROSITE" id="PS51007">
    <property type="entry name" value="CYTC"/>
    <property type="match status" value="1"/>
</dbReference>
<dbReference type="Proteomes" id="UP000249135">
    <property type="component" value="Unassembled WGS sequence"/>
</dbReference>
<reference evidence="9 10" key="1">
    <citation type="submission" date="2017-08" db="EMBL/GenBank/DDBJ databases">
        <title>Infants hospitalized years apart are colonized by the same room-sourced microbial strains.</title>
        <authorList>
            <person name="Brooks B."/>
            <person name="Olm M.R."/>
            <person name="Firek B.A."/>
            <person name="Baker R."/>
            <person name="Thomas B.C."/>
            <person name="Morowitz M.J."/>
            <person name="Banfield J.F."/>
        </authorList>
    </citation>
    <scope>NUCLEOTIDE SEQUENCE [LARGE SCALE GENOMIC DNA]</scope>
    <source>
        <strain evidence="9">S2_005_003_R2_41</strain>
    </source>
</reference>
<comment type="PTM">
    <text evidence="6">Binds 1 heme c group covalently per subunit.</text>
</comment>
<evidence type="ECO:0000313" key="9">
    <source>
        <dbReference type="EMBL" id="PZQ57897.1"/>
    </source>
</evidence>
<accession>A0A2W5QJC6</accession>
<feature type="binding site" description="covalent" evidence="6">
    <location>
        <position position="37"/>
    </location>
    <ligand>
        <name>heme c</name>
        <dbReference type="ChEBI" id="CHEBI:61717"/>
    </ligand>
</feature>
<dbReference type="GO" id="GO:0009055">
    <property type="term" value="F:electron transfer activity"/>
    <property type="evidence" value="ECO:0007669"/>
    <property type="project" value="InterPro"/>
</dbReference>
<proteinExistence type="predicted"/>
<dbReference type="AlphaFoldDB" id="A0A2W5QJC6"/>
<feature type="binding site" description="covalent" evidence="6">
    <location>
        <position position="41"/>
    </location>
    <ligand>
        <name>heme c</name>
        <dbReference type="ChEBI" id="CHEBI:61717"/>
    </ligand>
</feature>
<dbReference type="InterPro" id="IPR036909">
    <property type="entry name" value="Cyt_c-like_dom_sf"/>
</dbReference>
<feature type="chain" id="PRO_5015938112" evidence="7">
    <location>
        <begin position="28"/>
        <end position="108"/>
    </location>
</feature>
<keyword evidence="3 6" id="KW-0479">Metal-binding</keyword>
<dbReference type="EMBL" id="QFPP01000814">
    <property type="protein sequence ID" value="PZQ57897.1"/>
    <property type="molecule type" value="Genomic_DNA"/>
</dbReference>
<keyword evidence="5 6" id="KW-0408">Iron</keyword>
<sequence length="108" mass="10986">MSLSPIRSLPALALLLSLAGAATPAAADLALATSKNCMSCHAVDRKVLGPSFKDVAAKYKDNKGAADLLATKIVKGGAGVWGPVPMPANTQVSEADAKKLAAWVLSTK</sequence>
<evidence type="ECO:0000313" key="10">
    <source>
        <dbReference type="Proteomes" id="UP000249135"/>
    </source>
</evidence>
<feature type="binding site" description="covalent" evidence="6">
    <location>
        <position position="86"/>
    </location>
    <ligand>
        <name>heme c</name>
        <dbReference type="ChEBI" id="CHEBI:61717"/>
    </ligand>
</feature>
<evidence type="ECO:0000256" key="3">
    <source>
        <dbReference type="ARBA" id="ARBA00022723"/>
    </source>
</evidence>
<keyword evidence="7" id="KW-0732">Signal</keyword>
<dbReference type="GO" id="GO:0020037">
    <property type="term" value="F:heme binding"/>
    <property type="evidence" value="ECO:0007669"/>
    <property type="project" value="InterPro"/>
</dbReference>
<organism evidence="9 10">
    <name type="scientific">Variovorax paradoxus</name>
    <dbReference type="NCBI Taxonomy" id="34073"/>
    <lineage>
        <taxon>Bacteria</taxon>
        <taxon>Pseudomonadati</taxon>
        <taxon>Pseudomonadota</taxon>
        <taxon>Betaproteobacteria</taxon>
        <taxon>Burkholderiales</taxon>
        <taxon>Comamonadaceae</taxon>
        <taxon>Variovorax</taxon>
    </lineage>
</organism>
<evidence type="ECO:0000256" key="4">
    <source>
        <dbReference type="ARBA" id="ARBA00022982"/>
    </source>
</evidence>
<dbReference type="SUPFAM" id="SSF46626">
    <property type="entry name" value="Cytochrome c"/>
    <property type="match status" value="1"/>
</dbReference>
<keyword evidence="2 6" id="KW-0349">Heme</keyword>
<dbReference type="InterPro" id="IPR009056">
    <property type="entry name" value="Cyt_c-like_dom"/>
</dbReference>
<evidence type="ECO:0000259" key="8">
    <source>
        <dbReference type="PROSITE" id="PS51007"/>
    </source>
</evidence>
<keyword evidence="4" id="KW-0249">Electron transport</keyword>
<dbReference type="InterPro" id="IPR002324">
    <property type="entry name" value="Cyt_c_ID"/>
</dbReference>
<evidence type="ECO:0000256" key="6">
    <source>
        <dbReference type="PIRSR" id="PIRSR602324-1"/>
    </source>
</evidence>
<name>A0A2W5QJC6_VARPD</name>